<dbReference type="Pfam" id="PF13359">
    <property type="entry name" value="DDE_Tnp_4"/>
    <property type="match status" value="1"/>
</dbReference>
<keyword evidence="10" id="KW-1185">Reference proteome</keyword>
<evidence type="ECO:0000256" key="6">
    <source>
        <dbReference type="ARBA" id="ARBA00022801"/>
    </source>
</evidence>
<evidence type="ECO:0000256" key="4">
    <source>
        <dbReference type="ARBA" id="ARBA00022722"/>
    </source>
</evidence>
<protein>
    <submittedName>
        <fullName evidence="9">Protein antagonist of like heterochromatin protein 1</fullName>
    </submittedName>
</protein>
<dbReference type="PANTHER" id="PTHR22930:SF269">
    <property type="entry name" value="NUCLEASE HARBI1-LIKE PROTEIN"/>
    <property type="match status" value="1"/>
</dbReference>
<evidence type="ECO:0000313" key="10">
    <source>
        <dbReference type="Proteomes" id="UP000735302"/>
    </source>
</evidence>
<dbReference type="GO" id="GO:0004518">
    <property type="term" value="F:nuclease activity"/>
    <property type="evidence" value="ECO:0007669"/>
    <property type="project" value="UniProtKB-KW"/>
</dbReference>
<dbReference type="EMBL" id="BLXT01008287">
    <property type="protein sequence ID" value="GFO47250.1"/>
    <property type="molecule type" value="Genomic_DNA"/>
</dbReference>
<dbReference type="InterPro" id="IPR045249">
    <property type="entry name" value="HARBI1-like"/>
</dbReference>
<keyword evidence="4" id="KW-0540">Nuclease</keyword>
<evidence type="ECO:0000313" key="9">
    <source>
        <dbReference type="EMBL" id="GFO47250.1"/>
    </source>
</evidence>
<evidence type="ECO:0000256" key="1">
    <source>
        <dbReference type="ARBA" id="ARBA00001968"/>
    </source>
</evidence>
<evidence type="ECO:0000256" key="7">
    <source>
        <dbReference type="ARBA" id="ARBA00023242"/>
    </source>
</evidence>
<evidence type="ECO:0000256" key="3">
    <source>
        <dbReference type="ARBA" id="ARBA00006958"/>
    </source>
</evidence>
<dbReference type="Proteomes" id="UP000735302">
    <property type="component" value="Unassembled WGS sequence"/>
</dbReference>
<gene>
    <name evidence="9" type="ORF">PoB_007375500</name>
</gene>
<sequence length="218" mass="25822">MEQCYFDDFLLPLSALKLRKKRNHRFWVHEILKRRKGYGAYYHLVKEPEFDREKYKEYFRMTFEQLEILLSFVGPLIQKQCVVRESIDEKQRLVMCIRFLASGETYTSLATQYRVGVTTLSRIVPEVCETIWVTLQEHFMSFPKSAVEWEEKAVSYQQRWDYPHCVGAIDGKHVVIEAPANSGSLYYNYKHSFSMVLLAMVDADYKFVYVDTDAYGKQ</sequence>
<keyword evidence="6" id="KW-0378">Hydrolase</keyword>
<evidence type="ECO:0000256" key="5">
    <source>
        <dbReference type="ARBA" id="ARBA00022723"/>
    </source>
</evidence>
<keyword evidence="7" id="KW-0539">Nucleus</keyword>
<evidence type="ECO:0000259" key="8">
    <source>
        <dbReference type="Pfam" id="PF13359"/>
    </source>
</evidence>
<feature type="domain" description="DDE Tnp4" evidence="8">
    <location>
        <begin position="169"/>
        <end position="217"/>
    </location>
</feature>
<comment type="caution">
    <text evidence="9">The sequence shown here is derived from an EMBL/GenBank/DDBJ whole genome shotgun (WGS) entry which is preliminary data.</text>
</comment>
<reference evidence="9 10" key="1">
    <citation type="journal article" date="2021" name="Elife">
        <title>Chloroplast acquisition without the gene transfer in kleptoplastic sea slugs, Plakobranchus ocellatus.</title>
        <authorList>
            <person name="Maeda T."/>
            <person name="Takahashi S."/>
            <person name="Yoshida T."/>
            <person name="Shimamura S."/>
            <person name="Takaki Y."/>
            <person name="Nagai Y."/>
            <person name="Toyoda A."/>
            <person name="Suzuki Y."/>
            <person name="Arimoto A."/>
            <person name="Ishii H."/>
            <person name="Satoh N."/>
            <person name="Nishiyama T."/>
            <person name="Hasebe M."/>
            <person name="Maruyama T."/>
            <person name="Minagawa J."/>
            <person name="Obokata J."/>
            <person name="Shigenobu S."/>
        </authorList>
    </citation>
    <scope>NUCLEOTIDE SEQUENCE [LARGE SCALE GENOMIC DNA]</scope>
</reference>
<name>A0AAV4DT83_9GAST</name>
<dbReference type="GO" id="GO:0016787">
    <property type="term" value="F:hydrolase activity"/>
    <property type="evidence" value="ECO:0007669"/>
    <property type="project" value="UniProtKB-KW"/>
</dbReference>
<comment type="similarity">
    <text evidence="3">Belongs to the HARBI1 family.</text>
</comment>
<accession>A0AAV4DT83</accession>
<dbReference type="AlphaFoldDB" id="A0AAV4DT83"/>
<dbReference type="GO" id="GO:0005634">
    <property type="term" value="C:nucleus"/>
    <property type="evidence" value="ECO:0007669"/>
    <property type="project" value="UniProtKB-SubCell"/>
</dbReference>
<dbReference type="InterPro" id="IPR027806">
    <property type="entry name" value="HARBI1_dom"/>
</dbReference>
<organism evidence="9 10">
    <name type="scientific">Plakobranchus ocellatus</name>
    <dbReference type="NCBI Taxonomy" id="259542"/>
    <lineage>
        <taxon>Eukaryota</taxon>
        <taxon>Metazoa</taxon>
        <taxon>Spiralia</taxon>
        <taxon>Lophotrochozoa</taxon>
        <taxon>Mollusca</taxon>
        <taxon>Gastropoda</taxon>
        <taxon>Heterobranchia</taxon>
        <taxon>Euthyneura</taxon>
        <taxon>Panpulmonata</taxon>
        <taxon>Sacoglossa</taxon>
        <taxon>Placobranchoidea</taxon>
        <taxon>Plakobranchidae</taxon>
        <taxon>Plakobranchus</taxon>
    </lineage>
</organism>
<proteinExistence type="inferred from homology"/>
<evidence type="ECO:0000256" key="2">
    <source>
        <dbReference type="ARBA" id="ARBA00004123"/>
    </source>
</evidence>
<keyword evidence="5" id="KW-0479">Metal-binding</keyword>
<comment type="subcellular location">
    <subcellularLocation>
        <location evidence="2">Nucleus</location>
    </subcellularLocation>
</comment>
<comment type="cofactor">
    <cofactor evidence="1">
        <name>a divalent metal cation</name>
        <dbReference type="ChEBI" id="CHEBI:60240"/>
    </cofactor>
</comment>
<dbReference type="GO" id="GO:0046872">
    <property type="term" value="F:metal ion binding"/>
    <property type="evidence" value="ECO:0007669"/>
    <property type="project" value="UniProtKB-KW"/>
</dbReference>
<dbReference type="PANTHER" id="PTHR22930">
    <property type="match status" value="1"/>
</dbReference>